<dbReference type="FunFam" id="3.30.300.10:FF:000003">
    <property type="entry name" value="S-adenosylmethionine synthase"/>
    <property type="match status" value="1"/>
</dbReference>
<organism evidence="16 17">
    <name type="scientific">Weissella cibaria</name>
    <dbReference type="NCBI Taxonomy" id="137591"/>
    <lineage>
        <taxon>Bacteria</taxon>
        <taxon>Bacillati</taxon>
        <taxon>Bacillota</taxon>
        <taxon>Bacilli</taxon>
        <taxon>Lactobacillales</taxon>
        <taxon>Lactobacillaceae</taxon>
        <taxon>Weissella</taxon>
    </lineage>
</organism>
<dbReference type="Pfam" id="PF00438">
    <property type="entry name" value="S-AdoMet_synt_N"/>
    <property type="match status" value="1"/>
</dbReference>
<proteinExistence type="inferred from homology"/>
<evidence type="ECO:0000259" key="15">
    <source>
        <dbReference type="Pfam" id="PF02773"/>
    </source>
</evidence>
<feature type="binding site" description="in other chain" evidence="10">
    <location>
        <position position="282"/>
    </location>
    <ligand>
        <name>L-methionine</name>
        <dbReference type="ChEBI" id="CHEBI:57844"/>
        <note>ligand shared between two neighboring subunits</note>
    </ligand>
</feature>
<dbReference type="AlphaFoldDB" id="A0A1X4JL08"/>
<keyword evidence="3 10" id="KW-0554">One-carbon metabolism</keyword>
<dbReference type="InterPro" id="IPR022636">
    <property type="entry name" value="S-AdoMet_synthetase_sfam"/>
</dbReference>
<evidence type="ECO:0000256" key="11">
    <source>
        <dbReference type="RuleBase" id="RU000542"/>
    </source>
</evidence>
<comment type="catalytic activity">
    <reaction evidence="10">
        <text>L-methionine + ATP + H2O = S-adenosyl-L-methionine + phosphate + diphosphate</text>
        <dbReference type="Rhea" id="RHEA:21080"/>
        <dbReference type="ChEBI" id="CHEBI:15377"/>
        <dbReference type="ChEBI" id="CHEBI:30616"/>
        <dbReference type="ChEBI" id="CHEBI:33019"/>
        <dbReference type="ChEBI" id="CHEBI:43474"/>
        <dbReference type="ChEBI" id="CHEBI:57844"/>
        <dbReference type="ChEBI" id="CHEBI:59789"/>
        <dbReference type="EC" id="2.5.1.6"/>
    </reaction>
</comment>
<evidence type="ECO:0000313" key="16">
    <source>
        <dbReference type="EMBL" id="OSP89442.1"/>
    </source>
</evidence>
<evidence type="ECO:0000256" key="10">
    <source>
        <dbReference type="HAMAP-Rule" id="MF_00086"/>
    </source>
</evidence>
<keyword evidence="5 10" id="KW-0479">Metal-binding</keyword>
<evidence type="ECO:0000256" key="12">
    <source>
        <dbReference type="RuleBase" id="RU004462"/>
    </source>
</evidence>
<dbReference type="SUPFAM" id="SSF55973">
    <property type="entry name" value="S-adenosylmethionine synthetase"/>
    <property type="match status" value="3"/>
</dbReference>
<keyword evidence="7 10" id="KW-0067">ATP-binding</keyword>
<dbReference type="InterPro" id="IPR022630">
    <property type="entry name" value="S-AdoMet_synt_C"/>
</dbReference>
<feature type="binding site" description="in other chain" evidence="10">
    <location>
        <begin position="257"/>
        <end position="258"/>
    </location>
    <ligand>
        <name>ATP</name>
        <dbReference type="ChEBI" id="CHEBI:30616"/>
        <note>ligand shared between two neighboring subunits</note>
    </ligand>
</feature>
<feature type="region of interest" description="Flexible loop" evidence="10">
    <location>
        <begin position="100"/>
        <end position="110"/>
    </location>
</feature>
<dbReference type="InterPro" id="IPR022629">
    <property type="entry name" value="S-AdoMet_synt_central"/>
</dbReference>
<evidence type="ECO:0000313" key="17">
    <source>
        <dbReference type="Proteomes" id="UP000193588"/>
    </source>
</evidence>
<dbReference type="CDD" id="cd18079">
    <property type="entry name" value="S-AdoMet_synt"/>
    <property type="match status" value="1"/>
</dbReference>
<evidence type="ECO:0000256" key="5">
    <source>
        <dbReference type="ARBA" id="ARBA00022723"/>
    </source>
</evidence>
<dbReference type="PROSITE" id="PS00376">
    <property type="entry name" value="ADOMET_SYNTHASE_1"/>
    <property type="match status" value="1"/>
</dbReference>
<feature type="binding site" description="in other chain" evidence="10">
    <location>
        <begin position="175"/>
        <end position="177"/>
    </location>
    <ligand>
        <name>ATP</name>
        <dbReference type="ChEBI" id="CHEBI:30616"/>
        <note>ligand shared between two neighboring subunits</note>
    </ligand>
</feature>
<name>A0A1X4JL08_9LACO</name>
<evidence type="ECO:0000256" key="7">
    <source>
        <dbReference type="ARBA" id="ARBA00022840"/>
    </source>
</evidence>
<dbReference type="GO" id="GO:0004478">
    <property type="term" value="F:methionine adenosyltransferase activity"/>
    <property type="evidence" value="ECO:0007669"/>
    <property type="project" value="UniProtKB-UniRule"/>
</dbReference>
<feature type="binding site" evidence="10">
    <location>
        <position position="18"/>
    </location>
    <ligand>
        <name>Mg(2+)</name>
        <dbReference type="ChEBI" id="CHEBI:18420"/>
    </ligand>
</feature>
<feature type="binding site" evidence="10">
    <location>
        <position position="274"/>
    </location>
    <ligand>
        <name>ATP</name>
        <dbReference type="ChEBI" id="CHEBI:30616"/>
        <note>ligand shared between two neighboring subunits</note>
    </ligand>
</feature>
<dbReference type="InterPro" id="IPR022628">
    <property type="entry name" value="S-AdoMet_synt_N"/>
</dbReference>
<feature type="binding site" evidence="10">
    <location>
        <position position="44"/>
    </location>
    <ligand>
        <name>K(+)</name>
        <dbReference type="ChEBI" id="CHEBI:29103"/>
    </ligand>
</feature>
<comment type="similarity">
    <text evidence="2 10 12">Belongs to the AdoMet synthase family.</text>
</comment>
<keyword evidence="9 10" id="KW-0630">Potassium</keyword>
<keyword evidence="10" id="KW-0963">Cytoplasm</keyword>
<keyword evidence="4 10" id="KW-0808">Transferase</keyword>
<comment type="cofactor">
    <cofactor evidence="10">
        <name>Mg(2+)</name>
        <dbReference type="ChEBI" id="CHEBI:18420"/>
    </cofactor>
    <text evidence="10">Binds 2 divalent ions per subunit.</text>
</comment>
<dbReference type="EMBL" id="NDXJ01000008">
    <property type="protein sequence ID" value="OSP89442.1"/>
    <property type="molecule type" value="Genomic_DNA"/>
</dbReference>
<evidence type="ECO:0000256" key="2">
    <source>
        <dbReference type="ARBA" id="ARBA00009685"/>
    </source>
</evidence>
<comment type="pathway">
    <text evidence="1 10">Amino-acid biosynthesis; S-adenosyl-L-methionine biosynthesis; S-adenosyl-L-methionine from L-methionine: step 1/1.</text>
</comment>
<dbReference type="PANTHER" id="PTHR11964">
    <property type="entry name" value="S-ADENOSYLMETHIONINE SYNTHETASE"/>
    <property type="match status" value="1"/>
</dbReference>
<dbReference type="Gene3D" id="3.30.300.10">
    <property type="match status" value="3"/>
</dbReference>
<feature type="binding site" description="in other chain" evidence="10">
    <location>
        <position position="100"/>
    </location>
    <ligand>
        <name>L-methionine</name>
        <dbReference type="ChEBI" id="CHEBI:57844"/>
        <note>ligand shared between two neighboring subunits</note>
    </ligand>
</feature>
<dbReference type="PIRSF" id="PIRSF000497">
    <property type="entry name" value="MAT"/>
    <property type="match status" value="1"/>
</dbReference>
<dbReference type="NCBIfam" id="TIGR01034">
    <property type="entry name" value="metK"/>
    <property type="match status" value="1"/>
</dbReference>
<evidence type="ECO:0000259" key="14">
    <source>
        <dbReference type="Pfam" id="PF02772"/>
    </source>
</evidence>
<dbReference type="Pfam" id="PF02772">
    <property type="entry name" value="S-AdoMet_synt_M"/>
    <property type="match status" value="1"/>
</dbReference>
<feature type="binding site" evidence="10">
    <location>
        <position position="251"/>
    </location>
    <ligand>
        <name>ATP</name>
        <dbReference type="ChEBI" id="CHEBI:30616"/>
        <note>ligand shared between two neighboring subunits</note>
    </ligand>
</feature>
<dbReference type="Proteomes" id="UP000193588">
    <property type="component" value="Unassembled WGS sequence"/>
</dbReference>
<feature type="domain" description="S-adenosylmethionine synthetase N-terminal" evidence="13">
    <location>
        <begin position="5"/>
        <end position="102"/>
    </location>
</feature>
<comment type="subunit">
    <text evidence="10">Homotetramer; dimer of dimers.</text>
</comment>
<comment type="caution">
    <text evidence="16">The sequence shown here is derived from an EMBL/GenBank/DDBJ whole genome shotgun (WGS) entry which is preliminary data.</text>
</comment>
<evidence type="ECO:0000256" key="6">
    <source>
        <dbReference type="ARBA" id="ARBA00022741"/>
    </source>
</evidence>
<comment type="cofactor">
    <cofactor evidence="10">
        <name>K(+)</name>
        <dbReference type="ChEBI" id="CHEBI:29103"/>
    </cofactor>
    <text evidence="10">Binds 1 potassium ion per subunit.</text>
</comment>
<evidence type="ECO:0000256" key="8">
    <source>
        <dbReference type="ARBA" id="ARBA00022842"/>
    </source>
</evidence>
<reference evidence="16 17" key="1">
    <citation type="submission" date="2017-04" db="EMBL/GenBank/DDBJ databases">
        <title>The genome sequence of Weissella cibaria isolated from wild Drosophila.</title>
        <authorList>
            <person name="Ricks N.J."/>
            <person name="Carroll C."/>
            <person name="Walters A."/>
            <person name="Newell P.D."/>
            <person name="Chaston J.M."/>
        </authorList>
    </citation>
    <scope>NUCLEOTIDE SEQUENCE [LARGE SCALE GENOMIC DNA]</scope>
    <source>
        <strain evidence="16 17">DmW_103</strain>
    </source>
</reference>
<dbReference type="InterPro" id="IPR022631">
    <property type="entry name" value="ADOMET_SYNTHASE_CS"/>
</dbReference>
<feature type="binding site" description="in other chain" evidence="10">
    <location>
        <begin position="242"/>
        <end position="243"/>
    </location>
    <ligand>
        <name>ATP</name>
        <dbReference type="ChEBI" id="CHEBI:30616"/>
        <note>ligand shared between two neighboring subunits</note>
    </ligand>
</feature>
<protein>
    <recommendedName>
        <fullName evidence="10">S-adenosylmethionine synthase</fullName>
        <shortName evidence="10">AdoMet synthase</shortName>
        <ecNumber evidence="10">2.5.1.6</ecNumber>
    </recommendedName>
    <alternativeName>
        <fullName evidence="10">MAT</fullName>
    </alternativeName>
    <alternativeName>
        <fullName evidence="10">Methionine adenosyltransferase</fullName>
    </alternativeName>
</protein>
<feature type="binding site" evidence="10">
    <location>
        <position position="278"/>
    </location>
    <ligand>
        <name>ATP</name>
        <dbReference type="ChEBI" id="CHEBI:30616"/>
        <note>ligand shared between two neighboring subunits</note>
    </ligand>
</feature>
<dbReference type="EC" id="2.5.1.6" evidence="10"/>
<dbReference type="HAMAP" id="MF_00086">
    <property type="entry name" value="S_AdoMet_synth1"/>
    <property type="match status" value="1"/>
</dbReference>
<evidence type="ECO:0000259" key="13">
    <source>
        <dbReference type="Pfam" id="PF00438"/>
    </source>
</evidence>
<dbReference type="RefSeq" id="WP_085638721.1">
    <property type="nucleotide sequence ID" value="NZ_JARXOD010000011.1"/>
</dbReference>
<feature type="binding site" description="in other chain" evidence="10">
    <location>
        <position position="57"/>
    </location>
    <ligand>
        <name>L-methionine</name>
        <dbReference type="ChEBI" id="CHEBI:57844"/>
        <note>ligand shared between two neighboring subunits</note>
    </ligand>
</feature>
<keyword evidence="6 10" id="KW-0547">Nucleotide-binding</keyword>
<gene>
    <name evidence="10" type="primary">metK</name>
    <name evidence="16" type="ORF">B9D04_05845</name>
</gene>
<dbReference type="GO" id="GO:0006556">
    <property type="term" value="P:S-adenosylmethionine biosynthetic process"/>
    <property type="evidence" value="ECO:0007669"/>
    <property type="project" value="UniProtKB-UniRule"/>
</dbReference>
<evidence type="ECO:0000256" key="3">
    <source>
        <dbReference type="ARBA" id="ARBA00022563"/>
    </source>
</evidence>
<evidence type="ECO:0000256" key="4">
    <source>
        <dbReference type="ARBA" id="ARBA00022679"/>
    </source>
</evidence>
<dbReference type="GO" id="GO:0000287">
    <property type="term" value="F:magnesium ion binding"/>
    <property type="evidence" value="ECO:0007669"/>
    <property type="project" value="UniProtKB-UniRule"/>
</dbReference>
<feature type="binding site" description="in other chain" evidence="10">
    <location>
        <position position="16"/>
    </location>
    <ligand>
        <name>ATP</name>
        <dbReference type="ChEBI" id="CHEBI:30616"/>
        <note>ligand shared between two neighboring subunits</note>
    </ligand>
</feature>
<keyword evidence="8 10" id="KW-0460">Magnesium</keyword>
<comment type="subcellular location">
    <subcellularLocation>
        <location evidence="10 11">Cytoplasm</location>
    </subcellularLocation>
</comment>
<dbReference type="PROSITE" id="PS00377">
    <property type="entry name" value="ADOMET_SYNTHASE_2"/>
    <property type="match status" value="1"/>
</dbReference>
<dbReference type="Pfam" id="PF02773">
    <property type="entry name" value="S-AdoMet_synt_C"/>
    <property type="match status" value="1"/>
</dbReference>
<dbReference type="GO" id="GO:0005524">
    <property type="term" value="F:ATP binding"/>
    <property type="evidence" value="ECO:0007669"/>
    <property type="project" value="UniProtKB-UniRule"/>
</dbReference>
<dbReference type="UniPathway" id="UPA00315">
    <property type="reaction ID" value="UER00080"/>
</dbReference>
<feature type="domain" description="S-adenosylmethionine synthetase C-terminal" evidence="15">
    <location>
        <begin position="245"/>
        <end position="384"/>
    </location>
</feature>
<sequence length="397" mass="43406">MTEKRLFTSESVSEGHPDKVSDQISDAILDAVLAQDPQARTAVETSVTTGYVNIFGEMSTKAYVNINDIVRQTLKRIGYDDKDAGFLADDIHVGITLDEQSPDIAQGVDSAIEQREDGGVDPLDQIGAGDQGLMFGFATNETDEYLPLSVVLSHKLVKKQAEVRRNGELSYLLPDAKAQVTVELDENDKPTRIDAVVLSTQHRDSVTLDQLRADVRKFILDPMLPADMVDDDTRYYINPTGRFVIGGPKGDAGMTGRKIIVDTYGGYARHGGGAFSGKDATKVDRSAAYATRHIAKNIVAAGLAEKVEIQVAYAIGVAKPVSVNVNTFGTGKVSDDELVAAIRDLFELRPAGIIEDLDLRKPRYEATAAYGHFGRPELDLPWERLDKVDELKAYFNK</sequence>
<feature type="binding site" evidence="10">
    <location>
        <position position="251"/>
    </location>
    <ligand>
        <name>L-methionine</name>
        <dbReference type="ChEBI" id="CHEBI:57844"/>
        <note>ligand shared between two neighboring subunits</note>
    </ligand>
</feature>
<accession>A0A1X4JL08</accession>
<dbReference type="GO" id="GO:0005737">
    <property type="term" value="C:cytoplasm"/>
    <property type="evidence" value="ECO:0007669"/>
    <property type="project" value="UniProtKB-SubCell"/>
</dbReference>
<feature type="domain" description="S-adenosylmethionine synthetase central" evidence="14">
    <location>
        <begin position="125"/>
        <end position="243"/>
    </location>
</feature>
<evidence type="ECO:0000256" key="9">
    <source>
        <dbReference type="ARBA" id="ARBA00022958"/>
    </source>
</evidence>
<dbReference type="GO" id="GO:0006730">
    <property type="term" value="P:one-carbon metabolic process"/>
    <property type="evidence" value="ECO:0007669"/>
    <property type="project" value="UniProtKB-KW"/>
</dbReference>
<comment type="function">
    <text evidence="10">Catalyzes the formation of S-adenosylmethionine (AdoMet) from methionine and ATP. The overall synthetic reaction is composed of two sequential steps, AdoMet formation and the subsequent tripolyphosphate hydrolysis which occurs prior to release of AdoMet from the enzyme.</text>
</comment>
<evidence type="ECO:0000256" key="1">
    <source>
        <dbReference type="ARBA" id="ARBA00005224"/>
    </source>
</evidence>
<dbReference type="InterPro" id="IPR002133">
    <property type="entry name" value="S-AdoMet_synthetase"/>
</dbReference>